<dbReference type="InterPro" id="IPR009465">
    <property type="entry name" value="Spondin_N"/>
</dbReference>
<accession>A0A2S9V4P1</accession>
<feature type="domain" description="Spondin" evidence="2">
    <location>
        <begin position="39"/>
        <end position="157"/>
    </location>
</feature>
<protein>
    <recommendedName>
        <fullName evidence="2">Spondin domain-containing protein</fullName>
    </recommendedName>
</protein>
<comment type="caution">
    <text evidence="3">The sequence shown here is derived from an EMBL/GenBank/DDBJ whole genome shotgun (WGS) entry which is preliminary data.</text>
</comment>
<reference evidence="4" key="1">
    <citation type="journal article" date="2020" name="Int. J. Syst. Evol. Microbiol.">
        <title>Alteromonas alba sp. nov., a marine bacterium isolated from the seawater of the West Pacific Ocean.</title>
        <authorList>
            <person name="Sun C."/>
            <person name="Wu Y.-H."/>
            <person name="Xamxidin M."/>
            <person name="Cheng H."/>
            <person name="Xu X.-W."/>
        </authorList>
    </citation>
    <scope>NUCLEOTIDE SEQUENCE [LARGE SCALE GENOMIC DNA]</scope>
    <source>
        <strain evidence="4">190</strain>
    </source>
</reference>
<dbReference type="OrthoDB" id="264824at2"/>
<sequence length="237" mass="24362">MKLKQLTPLMVATGLTAMSGFAQAAELEVTVQNLTRGIYFTPILITAHSPDQQLFNVGEAASTELQAMAEGGDISGLEMAVDALSADTVANPAGGLLMPTAATTTTLSTMDGNTALSIVAMMLPTNDGFIGLNSWMIPDEPGTYTVYLNAYDAGTEANDEIRGGGAPGAPGLPVPPPLEDLVGNGGSGVTSEITNATVHIHPGNLGDNDTEAGMSDISNTVQRWLNPVAMVTVTVSE</sequence>
<evidence type="ECO:0000256" key="1">
    <source>
        <dbReference type="SAM" id="SignalP"/>
    </source>
</evidence>
<evidence type="ECO:0000313" key="4">
    <source>
        <dbReference type="Proteomes" id="UP000238949"/>
    </source>
</evidence>
<dbReference type="Pfam" id="PF06468">
    <property type="entry name" value="Spond_N"/>
    <property type="match status" value="1"/>
</dbReference>
<organism evidence="3 4">
    <name type="scientific">Alteromonas alba</name>
    <dbReference type="NCBI Taxonomy" id="2079529"/>
    <lineage>
        <taxon>Bacteria</taxon>
        <taxon>Pseudomonadati</taxon>
        <taxon>Pseudomonadota</taxon>
        <taxon>Gammaproteobacteria</taxon>
        <taxon>Alteromonadales</taxon>
        <taxon>Alteromonadaceae</taxon>
        <taxon>Alteromonas/Salinimonas group</taxon>
        <taxon>Alteromonas</taxon>
    </lineage>
</organism>
<dbReference type="Gene3D" id="2.60.40.2130">
    <property type="entry name" value="F-spondin domain"/>
    <property type="match status" value="1"/>
</dbReference>
<evidence type="ECO:0000259" key="2">
    <source>
        <dbReference type="Pfam" id="PF06468"/>
    </source>
</evidence>
<evidence type="ECO:0000313" key="3">
    <source>
        <dbReference type="EMBL" id="PRO71411.1"/>
    </source>
</evidence>
<dbReference type="NCBIfam" id="NF038123">
    <property type="entry name" value="NF038123_dom"/>
    <property type="match status" value="1"/>
</dbReference>
<dbReference type="Proteomes" id="UP000238949">
    <property type="component" value="Unassembled WGS sequence"/>
</dbReference>
<dbReference type="InterPro" id="IPR038678">
    <property type="entry name" value="Spondin_N_sf"/>
</dbReference>
<feature type="chain" id="PRO_5015553759" description="Spondin domain-containing protein" evidence="1">
    <location>
        <begin position="25"/>
        <end position="237"/>
    </location>
</feature>
<proteinExistence type="predicted"/>
<dbReference type="AlphaFoldDB" id="A0A2S9V4P1"/>
<dbReference type="RefSeq" id="WP_105936549.1">
    <property type="nucleotide sequence ID" value="NZ_PVNP01000206.1"/>
</dbReference>
<name>A0A2S9V4P1_9ALTE</name>
<keyword evidence="4" id="KW-1185">Reference proteome</keyword>
<dbReference type="EMBL" id="PVNP01000206">
    <property type="protein sequence ID" value="PRO71411.1"/>
    <property type="molecule type" value="Genomic_DNA"/>
</dbReference>
<gene>
    <name evidence="3" type="ORF">C6Y40_22025</name>
</gene>
<feature type="signal peptide" evidence="1">
    <location>
        <begin position="1"/>
        <end position="24"/>
    </location>
</feature>
<keyword evidence="1" id="KW-0732">Signal</keyword>